<feature type="compositionally biased region" description="Basic residues" evidence="2">
    <location>
        <begin position="477"/>
        <end position="488"/>
    </location>
</feature>
<dbReference type="PANTHER" id="PTHR43866:SF3">
    <property type="entry name" value="METHYLMALONATE-SEMIALDEHYDE DEHYDROGENASE [ACYLATING], MITOCHONDRIAL"/>
    <property type="match status" value="1"/>
</dbReference>
<dbReference type="EMBL" id="JACTNZ010000010">
    <property type="protein sequence ID" value="KAG5529294.1"/>
    <property type="molecule type" value="Genomic_DNA"/>
</dbReference>
<dbReference type="InterPro" id="IPR010061">
    <property type="entry name" value="MeMal-semiAld_DH"/>
</dbReference>
<keyword evidence="4" id="KW-1185">Reference proteome</keyword>
<dbReference type="GO" id="GO:0004491">
    <property type="term" value="F:methylmalonate-semialdehyde dehydrogenase (acylating, NAD) activity"/>
    <property type="evidence" value="ECO:0007669"/>
    <property type="project" value="InterPro"/>
</dbReference>
<dbReference type="GO" id="GO:0006210">
    <property type="term" value="P:thymine catabolic process"/>
    <property type="evidence" value="ECO:0007669"/>
    <property type="project" value="TreeGrafter"/>
</dbReference>
<feature type="region of interest" description="Disordered" evidence="2">
    <location>
        <begin position="469"/>
        <end position="499"/>
    </location>
</feature>
<dbReference type="GO" id="GO:0005739">
    <property type="term" value="C:mitochondrion"/>
    <property type="evidence" value="ECO:0007669"/>
    <property type="project" value="TreeGrafter"/>
</dbReference>
<organism evidence="3 4">
    <name type="scientific">Rhododendron griersonianum</name>
    <dbReference type="NCBI Taxonomy" id="479676"/>
    <lineage>
        <taxon>Eukaryota</taxon>
        <taxon>Viridiplantae</taxon>
        <taxon>Streptophyta</taxon>
        <taxon>Embryophyta</taxon>
        <taxon>Tracheophyta</taxon>
        <taxon>Spermatophyta</taxon>
        <taxon>Magnoliopsida</taxon>
        <taxon>eudicotyledons</taxon>
        <taxon>Gunneridae</taxon>
        <taxon>Pentapetalae</taxon>
        <taxon>asterids</taxon>
        <taxon>Ericales</taxon>
        <taxon>Ericaceae</taxon>
        <taxon>Ericoideae</taxon>
        <taxon>Rhodoreae</taxon>
        <taxon>Rhododendron</taxon>
    </lineage>
</organism>
<name>A0AAV6IRW0_9ERIC</name>
<accession>A0AAV6IRW0</accession>
<evidence type="ECO:0000256" key="2">
    <source>
        <dbReference type="SAM" id="MobiDB-lite"/>
    </source>
</evidence>
<protein>
    <recommendedName>
        <fullName evidence="5">Protein FAR1-RELATED SEQUENCE</fullName>
    </recommendedName>
</protein>
<gene>
    <name evidence="3" type="ORF">RHGRI_029855</name>
</gene>
<evidence type="ECO:0008006" key="5">
    <source>
        <dbReference type="Google" id="ProtNLM"/>
    </source>
</evidence>
<dbReference type="GO" id="GO:0006574">
    <property type="term" value="P:L-valine catabolic process"/>
    <property type="evidence" value="ECO:0007669"/>
    <property type="project" value="TreeGrafter"/>
</dbReference>
<comment type="similarity">
    <text evidence="1">Belongs to the aldehyde dehydrogenase family.</text>
</comment>
<proteinExistence type="inferred from homology"/>
<evidence type="ECO:0000256" key="1">
    <source>
        <dbReference type="ARBA" id="ARBA00009986"/>
    </source>
</evidence>
<comment type="caution">
    <text evidence="3">The sequence shown here is derived from an EMBL/GenBank/DDBJ whole genome shotgun (WGS) entry which is preliminary data.</text>
</comment>
<evidence type="ECO:0000313" key="4">
    <source>
        <dbReference type="Proteomes" id="UP000823749"/>
    </source>
</evidence>
<dbReference type="Proteomes" id="UP000823749">
    <property type="component" value="Chromosome 10"/>
</dbReference>
<dbReference type="PANTHER" id="PTHR43866">
    <property type="entry name" value="MALONATE-SEMIALDEHYDE DEHYDROGENASE"/>
    <property type="match status" value="1"/>
</dbReference>
<sequence length="561" mass="63325">MEGENQAIGGFQASMGLTDEDFSELTDIINLTATKNIEEMSEFYKSFRSNNDSGSVEEQMPIVENGESRELPSLLLENFSTREELLDRVRNVALKEGYVTTIKKSKPGYYVIIGCDRGGQYRGISVPLNERKKISGSRLINCPFELWGKKKGVECWKVEIKNASHNHEPSSDMSGHPYCRRFSNEEVLSIKRMTMAGIPPREILTSLRLSNPNCKAIARTVYNAKATITKEVLAGRTMIQALFDELGQGDFTFDIKRDGNGHLTHLFFAHPSSIALTKGYPYVFVMDCTYKTNKCTWNAQEISHRFHGNFHEVREKICLAIENQYNEIKAKIASEKLRVTHKFQIPILKELVSHVSNFALGELFKQNELATSSILGPCRGHFSKTMGLPCAHMMTNKKGESLLLSDIHPQWRIDTRSFTNVDGGVDGNGSEIERLLKNFLDKYKCMPLVEREDCLKQVAQLIDSPIPLTLEPSIQPHKGRPSGSKKRKGDGSTTRDPSAFEIAEKTRKCSICHHVGHNSRTCPHKDENTRRSPHSVLANQHVNLNMLETQFECEINTSLEL</sequence>
<reference evidence="3" key="1">
    <citation type="submission" date="2020-08" db="EMBL/GenBank/DDBJ databases">
        <title>Plant Genome Project.</title>
        <authorList>
            <person name="Zhang R.-G."/>
        </authorList>
    </citation>
    <scope>NUCLEOTIDE SEQUENCE</scope>
    <source>
        <strain evidence="3">WSP0</strain>
        <tissue evidence="3">Leaf</tissue>
    </source>
</reference>
<evidence type="ECO:0000313" key="3">
    <source>
        <dbReference type="EMBL" id="KAG5529294.1"/>
    </source>
</evidence>
<dbReference type="AlphaFoldDB" id="A0AAV6IRW0"/>